<feature type="region of interest" description="Disordered" evidence="1">
    <location>
        <begin position="19"/>
        <end position="64"/>
    </location>
</feature>
<dbReference type="EMBL" id="MU006778">
    <property type="protein sequence ID" value="KAF2644482.1"/>
    <property type="molecule type" value="Genomic_DNA"/>
</dbReference>
<evidence type="ECO:0000313" key="3">
    <source>
        <dbReference type="EMBL" id="KAF2644482.1"/>
    </source>
</evidence>
<evidence type="ECO:0000313" key="4">
    <source>
        <dbReference type="Proteomes" id="UP000799753"/>
    </source>
</evidence>
<sequence length="95" mass="10370">MCLAVAPSMVVVLGVTAPASRTDEPDEWAGATHQAHQGTRAPGHKSHKQRRDGAPESTVARRPGRWESGMRRCFCVPRVRRCRESGARGGDPGYF</sequence>
<dbReference type="AlphaFoldDB" id="A0A6A6SB52"/>
<keyword evidence="4" id="KW-1185">Reference proteome</keyword>
<organism evidence="3 4">
    <name type="scientific">Massarina eburnea CBS 473.64</name>
    <dbReference type="NCBI Taxonomy" id="1395130"/>
    <lineage>
        <taxon>Eukaryota</taxon>
        <taxon>Fungi</taxon>
        <taxon>Dikarya</taxon>
        <taxon>Ascomycota</taxon>
        <taxon>Pezizomycotina</taxon>
        <taxon>Dothideomycetes</taxon>
        <taxon>Pleosporomycetidae</taxon>
        <taxon>Pleosporales</taxon>
        <taxon>Massarineae</taxon>
        <taxon>Massarinaceae</taxon>
        <taxon>Massarina</taxon>
    </lineage>
</organism>
<evidence type="ECO:0008006" key="5">
    <source>
        <dbReference type="Google" id="ProtNLM"/>
    </source>
</evidence>
<gene>
    <name evidence="3" type="ORF">P280DRAFT_172557</name>
</gene>
<evidence type="ECO:0000256" key="1">
    <source>
        <dbReference type="SAM" id="MobiDB-lite"/>
    </source>
</evidence>
<keyword evidence="2" id="KW-0732">Signal</keyword>
<name>A0A6A6SB52_9PLEO</name>
<feature type="signal peptide" evidence="2">
    <location>
        <begin position="1"/>
        <end position="22"/>
    </location>
</feature>
<feature type="chain" id="PRO_5025458997" description="Secreted protein" evidence="2">
    <location>
        <begin position="23"/>
        <end position="95"/>
    </location>
</feature>
<reference evidence="3" key="1">
    <citation type="journal article" date="2020" name="Stud. Mycol.">
        <title>101 Dothideomycetes genomes: a test case for predicting lifestyles and emergence of pathogens.</title>
        <authorList>
            <person name="Haridas S."/>
            <person name="Albert R."/>
            <person name="Binder M."/>
            <person name="Bloem J."/>
            <person name="Labutti K."/>
            <person name="Salamov A."/>
            <person name="Andreopoulos B."/>
            <person name="Baker S."/>
            <person name="Barry K."/>
            <person name="Bills G."/>
            <person name="Bluhm B."/>
            <person name="Cannon C."/>
            <person name="Castanera R."/>
            <person name="Culley D."/>
            <person name="Daum C."/>
            <person name="Ezra D."/>
            <person name="Gonzalez J."/>
            <person name="Henrissat B."/>
            <person name="Kuo A."/>
            <person name="Liang C."/>
            <person name="Lipzen A."/>
            <person name="Lutzoni F."/>
            <person name="Magnuson J."/>
            <person name="Mondo S."/>
            <person name="Nolan M."/>
            <person name="Ohm R."/>
            <person name="Pangilinan J."/>
            <person name="Park H.-J."/>
            <person name="Ramirez L."/>
            <person name="Alfaro M."/>
            <person name="Sun H."/>
            <person name="Tritt A."/>
            <person name="Yoshinaga Y."/>
            <person name="Zwiers L.-H."/>
            <person name="Turgeon B."/>
            <person name="Goodwin S."/>
            <person name="Spatafora J."/>
            <person name="Crous P."/>
            <person name="Grigoriev I."/>
        </authorList>
    </citation>
    <scope>NUCLEOTIDE SEQUENCE</scope>
    <source>
        <strain evidence="3">CBS 473.64</strain>
    </source>
</reference>
<dbReference type="Proteomes" id="UP000799753">
    <property type="component" value="Unassembled WGS sequence"/>
</dbReference>
<evidence type="ECO:0000256" key="2">
    <source>
        <dbReference type="SAM" id="SignalP"/>
    </source>
</evidence>
<proteinExistence type="predicted"/>
<protein>
    <recommendedName>
        <fullName evidence="5">Secreted protein</fullName>
    </recommendedName>
</protein>
<accession>A0A6A6SB52</accession>